<protein>
    <recommendedName>
        <fullName evidence="1">PIN domain-containing protein</fullName>
    </recommendedName>
</protein>
<gene>
    <name evidence="2" type="ORF">AXK11_04480</name>
</gene>
<reference evidence="3" key="1">
    <citation type="submission" date="2016-02" db="EMBL/GenBank/DDBJ databases">
        <authorList>
            <person name="Sanders J.G."/>
            <person name="Lin J.Y."/>
            <person name="Wertz J.T."/>
            <person name="Russell J.A."/>
            <person name="Moreau C.S."/>
            <person name="Powell S."/>
        </authorList>
    </citation>
    <scope>NUCLEOTIDE SEQUENCE [LARGE SCALE GENOMIC DNA]</scope>
    <source>
        <strain evidence="3">CAG34</strain>
    </source>
</reference>
<sequence length="189" mass="21189">MSTSLVTPRPLNLIFDANVLAYAALAKLLLGFARHTRLFHPCWSQQILDETWRTYAVKFGHGAQYATTRLAEITMGFPAALQSDLEPLIARCTNDPKDRHVLAAAIKAEAKVIVTFNQRHFAPEHLARWGITAMHPQDFLLELYAKDSAAVWHELKLAAGKKGMPTRDLLRSYSPQLDRFKAAILADLP</sequence>
<dbReference type="EMBL" id="LSZQ01000031">
    <property type="protein sequence ID" value="KXU36500.1"/>
    <property type="molecule type" value="Genomic_DNA"/>
</dbReference>
<dbReference type="SUPFAM" id="SSF88723">
    <property type="entry name" value="PIN domain-like"/>
    <property type="match status" value="1"/>
</dbReference>
<dbReference type="Proteomes" id="UP000070058">
    <property type="component" value="Unassembled WGS sequence"/>
</dbReference>
<dbReference type="STRING" id="1548207.AXK11_04480"/>
<dbReference type="InterPro" id="IPR002716">
    <property type="entry name" value="PIN_dom"/>
</dbReference>
<dbReference type="AlphaFoldDB" id="A0A139SPT8"/>
<evidence type="ECO:0000313" key="2">
    <source>
        <dbReference type="EMBL" id="KXU36500.1"/>
    </source>
</evidence>
<evidence type="ECO:0000259" key="1">
    <source>
        <dbReference type="Pfam" id="PF13470"/>
    </source>
</evidence>
<comment type="caution">
    <text evidence="2">The sequence shown here is derived from an EMBL/GenBank/DDBJ whole genome shotgun (WGS) entry which is preliminary data.</text>
</comment>
<proteinExistence type="predicted"/>
<feature type="domain" description="PIN" evidence="1">
    <location>
        <begin position="13"/>
        <end position="119"/>
    </location>
</feature>
<name>A0A139SPT8_9BACT</name>
<evidence type="ECO:0000313" key="3">
    <source>
        <dbReference type="Proteomes" id="UP000070058"/>
    </source>
</evidence>
<dbReference type="OrthoDB" id="211933at2"/>
<dbReference type="RefSeq" id="WP_068629659.1">
    <property type="nucleotide sequence ID" value="NZ_LSZQ01000031.1"/>
</dbReference>
<dbReference type="Pfam" id="PF13470">
    <property type="entry name" value="PIN_3"/>
    <property type="match status" value="1"/>
</dbReference>
<accession>A0A139SPT8</accession>
<organism evidence="2 3">
    <name type="scientific">Cephaloticoccus primus</name>
    <dbReference type="NCBI Taxonomy" id="1548207"/>
    <lineage>
        <taxon>Bacteria</taxon>
        <taxon>Pseudomonadati</taxon>
        <taxon>Verrucomicrobiota</taxon>
        <taxon>Opitutia</taxon>
        <taxon>Opitutales</taxon>
        <taxon>Opitutaceae</taxon>
        <taxon>Cephaloticoccus</taxon>
    </lineage>
</organism>
<keyword evidence="3" id="KW-1185">Reference proteome</keyword>
<dbReference type="InterPro" id="IPR029060">
    <property type="entry name" value="PIN-like_dom_sf"/>
</dbReference>